<dbReference type="OrthoDB" id="4750196at2"/>
<evidence type="ECO:0000256" key="1">
    <source>
        <dbReference type="SAM" id="MobiDB-lite"/>
    </source>
</evidence>
<feature type="region of interest" description="Disordered" evidence="1">
    <location>
        <begin position="99"/>
        <end position="127"/>
    </location>
</feature>
<comment type="caution">
    <text evidence="2">The sequence shown here is derived from an EMBL/GenBank/DDBJ whole genome shotgun (WGS) entry which is preliminary data.</text>
</comment>
<gene>
    <name evidence="2" type="ORF">AWB90_00925</name>
</gene>
<dbReference type="RefSeq" id="WP_085243732.1">
    <property type="nucleotide sequence ID" value="NZ_LQPN01000004.1"/>
</dbReference>
<sequence>MFTLLVSWLLVACVPGLLMLVALGLGRLESDLAHDTVTTHDVDDFLDHAEAVDVHTLAREGMPEALEYLHRRQALRLAESPPPGPRHAAPEFAITFGDRDEPGLPTRAGAHSHVNPQFRGTRHVNRV</sequence>
<dbReference type="EMBL" id="LQPN01000004">
    <property type="protein sequence ID" value="ORW54142.1"/>
    <property type="molecule type" value="Genomic_DNA"/>
</dbReference>
<proteinExistence type="predicted"/>
<evidence type="ECO:0000313" key="2">
    <source>
        <dbReference type="EMBL" id="ORW54142.1"/>
    </source>
</evidence>
<dbReference type="STRING" id="767916.AWB91_14465"/>
<protein>
    <submittedName>
        <fullName evidence="2">Uncharacterized protein</fullName>
    </submittedName>
</protein>
<reference evidence="2 3" key="1">
    <citation type="journal article" date="2015" name="Emerg. Microbes Infect.">
        <title>Characterization of 17 strains belonging to the Mycobacterium simiae complex and description of Mycobacterium paraense sp. nov.</title>
        <authorList>
            <person name="Fusco da Costa A.R."/>
            <person name="Fedrizzi T."/>
            <person name="Lopes M.L."/>
            <person name="Pecorari M."/>
            <person name="Oliveira da Costa W.L."/>
            <person name="Giacobazzi E."/>
            <person name="da Costa Bahia J.R."/>
            <person name="De Sanctis V."/>
            <person name="Batista Lima K.V."/>
            <person name="Bertorelli R."/>
            <person name="Grottola A."/>
            <person name="Fabio A."/>
            <person name="Mariottini A."/>
            <person name="Ferretti P."/>
            <person name="Di Leva F."/>
            <person name="Fregni Serpini G."/>
            <person name="Tagliazucchi S."/>
            <person name="Rumpianesi F."/>
            <person name="Jousson O."/>
            <person name="Segata N."/>
            <person name="Tortoli E."/>
        </authorList>
    </citation>
    <scope>NUCLEOTIDE SEQUENCE [LARGE SCALE GENOMIC DNA]</scope>
    <source>
        <strain evidence="2 3">IEC33</strain>
    </source>
</reference>
<evidence type="ECO:0000313" key="3">
    <source>
        <dbReference type="Proteomes" id="UP000193285"/>
    </source>
</evidence>
<organism evidence="2 3">
    <name type="scientific">Mycobacterium paraense</name>
    <dbReference type="NCBI Taxonomy" id="767916"/>
    <lineage>
        <taxon>Bacteria</taxon>
        <taxon>Bacillati</taxon>
        <taxon>Actinomycetota</taxon>
        <taxon>Actinomycetes</taxon>
        <taxon>Mycobacteriales</taxon>
        <taxon>Mycobacteriaceae</taxon>
        <taxon>Mycobacterium</taxon>
        <taxon>Mycobacterium simiae complex</taxon>
    </lineage>
</organism>
<name>A0A1X2AS65_9MYCO</name>
<dbReference type="AlphaFoldDB" id="A0A1X2AS65"/>
<accession>A0A1X2AS65</accession>
<dbReference type="Proteomes" id="UP000193285">
    <property type="component" value="Unassembled WGS sequence"/>
</dbReference>